<dbReference type="PANTHER" id="PTHR31264">
    <property type="entry name" value="OS07G0554500 PROTEIN-RELATED"/>
    <property type="match status" value="1"/>
</dbReference>
<dbReference type="STRING" id="39946.B8B7A0"/>
<dbReference type="SUPFAM" id="SSF81383">
    <property type="entry name" value="F-box domain"/>
    <property type="match status" value="1"/>
</dbReference>
<evidence type="ECO:0008006" key="3">
    <source>
        <dbReference type="Google" id="ProtNLM"/>
    </source>
</evidence>
<dbReference type="EMBL" id="CM000132">
    <property type="protein sequence ID" value="EEC82254.1"/>
    <property type="molecule type" value="Genomic_DNA"/>
</dbReference>
<dbReference type="AlphaFoldDB" id="B8B7A0"/>
<dbReference type="Proteomes" id="UP000007015">
    <property type="component" value="Chromosome 7"/>
</dbReference>
<sequence>MANLQFLLKRLAKLRCFRRRRRRAAKPNAATPTPPPLAVLSDDVLREIFVRVPSPADLARAATACAGFRRVITEPSFLRRFRAADHPPALLGFIDVGGGFVPAEPPHPSAAAAAGAAARDVVDFACPFLPSSPDPWRRRDVLDGRVLFSRGAGQMDAGLSLDHPSGVLELLVSQLHALPPHLPVQPADLAARAAAAAADGCSGAYRAVRRIGQALAPGAALDLEVGGVEEHQSGNEDERWSTARSSMVELTRRKPRAKVPVRAILSYDPTF</sequence>
<reference evidence="1 2" key="1">
    <citation type="journal article" date="2005" name="PLoS Biol.">
        <title>The genomes of Oryza sativa: a history of duplications.</title>
        <authorList>
            <person name="Yu J."/>
            <person name="Wang J."/>
            <person name="Lin W."/>
            <person name="Li S."/>
            <person name="Li H."/>
            <person name="Zhou J."/>
            <person name="Ni P."/>
            <person name="Dong W."/>
            <person name="Hu S."/>
            <person name="Zeng C."/>
            <person name="Zhang J."/>
            <person name="Zhang Y."/>
            <person name="Li R."/>
            <person name="Xu Z."/>
            <person name="Li S."/>
            <person name="Li X."/>
            <person name="Zheng H."/>
            <person name="Cong L."/>
            <person name="Lin L."/>
            <person name="Yin J."/>
            <person name="Geng J."/>
            <person name="Li G."/>
            <person name="Shi J."/>
            <person name="Liu J."/>
            <person name="Lv H."/>
            <person name="Li J."/>
            <person name="Wang J."/>
            <person name="Deng Y."/>
            <person name="Ran L."/>
            <person name="Shi X."/>
            <person name="Wang X."/>
            <person name="Wu Q."/>
            <person name="Li C."/>
            <person name="Ren X."/>
            <person name="Wang J."/>
            <person name="Wang X."/>
            <person name="Li D."/>
            <person name="Liu D."/>
            <person name="Zhang X."/>
            <person name="Ji Z."/>
            <person name="Zhao W."/>
            <person name="Sun Y."/>
            <person name="Zhang Z."/>
            <person name="Bao J."/>
            <person name="Han Y."/>
            <person name="Dong L."/>
            <person name="Ji J."/>
            <person name="Chen P."/>
            <person name="Wu S."/>
            <person name="Liu J."/>
            <person name="Xiao Y."/>
            <person name="Bu D."/>
            <person name="Tan J."/>
            <person name="Yang L."/>
            <person name="Ye C."/>
            <person name="Zhang J."/>
            <person name="Xu J."/>
            <person name="Zhou Y."/>
            <person name="Yu Y."/>
            <person name="Zhang B."/>
            <person name="Zhuang S."/>
            <person name="Wei H."/>
            <person name="Liu B."/>
            <person name="Lei M."/>
            <person name="Yu H."/>
            <person name="Li Y."/>
            <person name="Xu H."/>
            <person name="Wei S."/>
            <person name="He X."/>
            <person name="Fang L."/>
            <person name="Zhang Z."/>
            <person name="Zhang Y."/>
            <person name="Huang X."/>
            <person name="Su Z."/>
            <person name="Tong W."/>
            <person name="Li J."/>
            <person name="Tong Z."/>
            <person name="Li S."/>
            <person name="Ye J."/>
            <person name="Wang L."/>
            <person name="Fang L."/>
            <person name="Lei T."/>
            <person name="Chen C."/>
            <person name="Chen H."/>
            <person name="Xu Z."/>
            <person name="Li H."/>
            <person name="Huang H."/>
            <person name="Zhang F."/>
            <person name="Xu H."/>
            <person name="Li N."/>
            <person name="Zhao C."/>
            <person name="Li S."/>
            <person name="Dong L."/>
            <person name="Huang Y."/>
            <person name="Li L."/>
            <person name="Xi Y."/>
            <person name="Qi Q."/>
            <person name="Li W."/>
            <person name="Zhang B."/>
            <person name="Hu W."/>
            <person name="Zhang Y."/>
            <person name="Tian X."/>
            <person name="Jiao Y."/>
            <person name="Liang X."/>
            <person name="Jin J."/>
            <person name="Gao L."/>
            <person name="Zheng W."/>
            <person name="Hao B."/>
            <person name="Liu S."/>
            <person name="Wang W."/>
            <person name="Yuan L."/>
            <person name="Cao M."/>
            <person name="McDermott J."/>
            <person name="Samudrala R."/>
            <person name="Wang J."/>
            <person name="Wong G.K."/>
            <person name="Yang H."/>
        </authorList>
    </citation>
    <scope>NUCLEOTIDE SEQUENCE [LARGE SCALE GENOMIC DNA]</scope>
    <source>
        <strain evidence="2">cv. 93-11</strain>
    </source>
</reference>
<accession>B8B7A0</accession>
<dbReference type="InterPro" id="IPR036047">
    <property type="entry name" value="F-box-like_dom_sf"/>
</dbReference>
<evidence type="ECO:0000313" key="1">
    <source>
        <dbReference type="EMBL" id="EEC82254.1"/>
    </source>
</evidence>
<protein>
    <recommendedName>
        <fullName evidence="3">F-box domain-containing protein</fullName>
    </recommendedName>
</protein>
<organism evidence="1 2">
    <name type="scientific">Oryza sativa subsp. indica</name>
    <name type="common">Rice</name>
    <dbReference type="NCBI Taxonomy" id="39946"/>
    <lineage>
        <taxon>Eukaryota</taxon>
        <taxon>Viridiplantae</taxon>
        <taxon>Streptophyta</taxon>
        <taxon>Embryophyta</taxon>
        <taxon>Tracheophyta</taxon>
        <taxon>Spermatophyta</taxon>
        <taxon>Magnoliopsida</taxon>
        <taxon>Liliopsida</taxon>
        <taxon>Poales</taxon>
        <taxon>Poaceae</taxon>
        <taxon>BOP clade</taxon>
        <taxon>Oryzoideae</taxon>
        <taxon>Oryzeae</taxon>
        <taxon>Oryzinae</taxon>
        <taxon>Oryza</taxon>
        <taxon>Oryza sativa</taxon>
    </lineage>
</organism>
<name>B8B7A0_ORYSI</name>
<proteinExistence type="predicted"/>
<evidence type="ECO:0000313" key="2">
    <source>
        <dbReference type="Proteomes" id="UP000007015"/>
    </source>
</evidence>
<keyword evidence="2" id="KW-1185">Reference proteome</keyword>
<dbReference type="HOGENOM" id="CLU_1028142_0_0_1"/>
<dbReference type="Gramene" id="BGIOSGA025929-TA">
    <property type="protein sequence ID" value="BGIOSGA025929-PA"/>
    <property type="gene ID" value="BGIOSGA025929"/>
</dbReference>
<gene>
    <name evidence="1" type="ORF">OsI_26444</name>
</gene>